<dbReference type="EMBL" id="FNUJ01000002">
    <property type="protein sequence ID" value="SEF24736.1"/>
    <property type="molecule type" value="Genomic_DNA"/>
</dbReference>
<dbReference type="Proteomes" id="UP000198878">
    <property type="component" value="Unassembled WGS sequence"/>
</dbReference>
<dbReference type="PANTHER" id="PTHR47756">
    <property type="entry name" value="BLL6612 PROTEIN-RELATED"/>
    <property type="match status" value="1"/>
</dbReference>
<evidence type="ECO:0000313" key="1">
    <source>
        <dbReference type="EMBL" id="SEF24736.1"/>
    </source>
</evidence>
<gene>
    <name evidence="1" type="ORF">SAMN05421837_102839</name>
</gene>
<name>A0A1H5QFA5_9PSEU</name>
<organism evidence="1 2">
    <name type="scientific">Amycolatopsis pretoriensis</name>
    <dbReference type="NCBI Taxonomy" id="218821"/>
    <lineage>
        <taxon>Bacteria</taxon>
        <taxon>Bacillati</taxon>
        <taxon>Actinomycetota</taxon>
        <taxon>Actinomycetes</taxon>
        <taxon>Pseudonocardiales</taxon>
        <taxon>Pseudonocardiaceae</taxon>
        <taxon>Amycolatopsis</taxon>
    </lineage>
</organism>
<dbReference type="RefSeq" id="WP_425266175.1">
    <property type="nucleotide sequence ID" value="NZ_FNUJ01000002.1"/>
</dbReference>
<evidence type="ECO:0000313" key="2">
    <source>
        <dbReference type="Proteomes" id="UP000198878"/>
    </source>
</evidence>
<accession>A0A1H5QFA5</accession>
<dbReference type="PANTHER" id="PTHR47756:SF2">
    <property type="entry name" value="BLL6612 PROTEIN"/>
    <property type="match status" value="1"/>
</dbReference>
<dbReference type="AlphaFoldDB" id="A0A1H5QFA5"/>
<reference evidence="2" key="1">
    <citation type="submission" date="2016-10" db="EMBL/GenBank/DDBJ databases">
        <authorList>
            <person name="Varghese N."/>
            <person name="Submissions S."/>
        </authorList>
    </citation>
    <scope>NUCLEOTIDE SEQUENCE [LARGE SCALE GENOMIC DNA]</scope>
    <source>
        <strain evidence="2">DSM 44654</strain>
    </source>
</reference>
<dbReference type="STRING" id="218821.SAMN05421837_102839"/>
<sequence length="121" mass="12932">MDRAPRFAAPGPYVLQATIAILHAQAPTARDTNWPAIAAVYAQLLAVTPSPVVALNHAVAVAMATTPEDGLALTDRIGGLDSYHLLHAARADLLRRLGHADEAAEAYRRAHEHLTGTRRAQ</sequence>
<proteinExistence type="predicted"/>
<protein>
    <submittedName>
        <fullName evidence="1">RNA polymerase sigma-70 factor, ECF subfamily</fullName>
    </submittedName>
</protein>
<keyword evidence="2" id="KW-1185">Reference proteome</keyword>